<evidence type="ECO:0000313" key="2">
    <source>
        <dbReference type="Proteomes" id="UP001174839"/>
    </source>
</evidence>
<dbReference type="Pfam" id="PF07396">
    <property type="entry name" value="Porin_O_P"/>
    <property type="match status" value="1"/>
</dbReference>
<dbReference type="RefSeq" id="WP_289723834.1">
    <property type="nucleotide sequence ID" value="NZ_JAUDUY010000001.1"/>
</dbReference>
<proteinExistence type="predicted"/>
<dbReference type="InterPro" id="IPR010870">
    <property type="entry name" value="Porin_O/P"/>
</dbReference>
<dbReference type="EMBL" id="JAUDUY010000001">
    <property type="protein sequence ID" value="MDM9630479.1"/>
    <property type="molecule type" value="Genomic_DNA"/>
</dbReference>
<dbReference type="Proteomes" id="UP001174839">
    <property type="component" value="Unassembled WGS sequence"/>
</dbReference>
<comment type="caution">
    <text evidence="1">The sequence shown here is derived from an EMBL/GenBank/DDBJ whole genome shotgun (WGS) entry which is preliminary data.</text>
</comment>
<accession>A0ABT7WC44</accession>
<name>A0ABT7WC44_9FLAO</name>
<organism evidence="1 2">
    <name type="scientific">Robiginitalea aurantiaca</name>
    <dbReference type="NCBI Taxonomy" id="3056915"/>
    <lineage>
        <taxon>Bacteria</taxon>
        <taxon>Pseudomonadati</taxon>
        <taxon>Bacteroidota</taxon>
        <taxon>Flavobacteriia</taxon>
        <taxon>Flavobacteriales</taxon>
        <taxon>Flavobacteriaceae</taxon>
        <taxon>Robiginitalea</taxon>
    </lineage>
</organism>
<protein>
    <submittedName>
        <fullName evidence="1">Porin</fullName>
    </submittedName>
</protein>
<keyword evidence="2" id="KW-1185">Reference proteome</keyword>
<gene>
    <name evidence="1" type="ORF">QU605_03310</name>
</gene>
<sequence>MYVSAQITEKDIAYDSLAKQDYRSMGHAGFDSTATNGFYIQDSRKGHYRLNFGVWTTPRYTTVYKNNTPDSVPSVEKGFTINRTRIFFTGKYSDKFNFNLVTNIGADGDFNLQQVYLAYAINQDYIITVGNQFVASSREDWMDPSNILAMQCSANDAAFALGTSFGILVYRRPKNRARWWASLSNGLYGWNRAVTQSDQSDYMLGGRYEYALKGDDWTVWDDLVGRRGRSEGILLGGSFNFLRHTVGLLRNHGVQGNLDISYNGDGYQALIAGVWTGQFPEGAKGFSQYGFYAQGGYFVNQVIQLYARYDLVLPGGTPGDFKTYSAPGFGVNLYPFHFTNRWKISLEFNHLFGTFDNTIVPPDLALGFADSAYRGQQSIRFQLQFGF</sequence>
<dbReference type="Gene3D" id="2.40.160.10">
    <property type="entry name" value="Porin"/>
    <property type="match status" value="1"/>
</dbReference>
<dbReference type="InterPro" id="IPR023614">
    <property type="entry name" value="Porin_dom_sf"/>
</dbReference>
<reference evidence="1" key="1">
    <citation type="submission" date="2023-06" db="EMBL/GenBank/DDBJ databases">
        <title>Robiginitalea aurantiacus sp. nov. and Algoriphagus sediminis sp. nov., isolated from coastal sediment.</title>
        <authorList>
            <person name="Zhou Z.Y."/>
            <person name="An J."/>
            <person name="Jia Y.W."/>
            <person name="Du Z.J."/>
        </authorList>
    </citation>
    <scope>NUCLEOTIDE SEQUENCE</scope>
    <source>
        <strain evidence="1">M39</strain>
    </source>
</reference>
<evidence type="ECO:0000313" key="1">
    <source>
        <dbReference type="EMBL" id="MDM9630479.1"/>
    </source>
</evidence>